<evidence type="ECO:0000313" key="2">
    <source>
        <dbReference type="Proteomes" id="UP000762676"/>
    </source>
</evidence>
<gene>
    <name evidence="1" type="ORF">ElyMa_003285600</name>
</gene>
<proteinExistence type="predicted"/>
<evidence type="ECO:0000313" key="1">
    <source>
        <dbReference type="EMBL" id="GFS19297.1"/>
    </source>
</evidence>
<organism evidence="1 2">
    <name type="scientific">Elysia marginata</name>
    <dbReference type="NCBI Taxonomy" id="1093978"/>
    <lineage>
        <taxon>Eukaryota</taxon>
        <taxon>Metazoa</taxon>
        <taxon>Spiralia</taxon>
        <taxon>Lophotrochozoa</taxon>
        <taxon>Mollusca</taxon>
        <taxon>Gastropoda</taxon>
        <taxon>Heterobranchia</taxon>
        <taxon>Euthyneura</taxon>
        <taxon>Panpulmonata</taxon>
        <taxon>Sacoglossa</taxon>
        <taxon>Placobranchoidea</taxon>
        <taxon>Plakobranchidae</taxon>
        <taxon>Elysia</taxon>
    </lineage>
</organism>
<keyword evidence="2" id="KW-1185">Reference proteome</keyword>
<dbReference type="AlphaFoldDB" id="A0AAV4JCV1"/>
<dbReference type="Proteomes" id="UP000762676">
    <property type="component" value="Unassembled WGS sequence"/>
</dbReference>
<accession>A0AAV4JCV1</accession>
<sequence length="202" mass="23592">MCFKTFWGCACTNLVNHCRQLSELTCCTPGDNEHYSDPSWPRLTVDCLRMEDTVYVFFDPRDNTRELMRLEENSCIAPQSGPAAYVIKRFGSCKTRHCRQREPRGISRFISRYEDCVEDLTLYSYTPHHIHKNHPEFQSHINTEVSVLDTYAIPVKVRPSECRGVFRCFLKNKSKNKPRRIERRKGLEEGGRGRLITHVCLC</sequence>
<dbReference type="EMBL" id="BMAT01006755">
    <property type="protein sequence ID" value="GFS19297.1"/>
    <property type="molecule type" value="Genomic_DNA"/>
</dbReference>
<name>A0AAV4JCV1_9GAST</name>
<reference evidence="1 2" key="1">
    <citation type="journal article" date="2021" name="Elife">
        <title>Chloroplast acquisition without the gene transfer in kleptoplastic sea slugs, Plakobranchus ocellatus.</title>
        <authorList>
            <person name="Maeda T."/>
            <person name="Takahashi S."/>
            <person name="Yoshida T."/>
            <person name="Shimamura S."/>
            <person name="Takaki Y."/>
            <person name="Nagai Y."/>
            <person name="Toyoda A."/>
            <person name="Suzuki Y."/>
            <person name="Arimoto A."/>
            <person name="Ishii H."/>
            <person name="Satoh N."/>
            <person name="Nishiyama T."/>
            <person name="Hasebe M."/>
            <person name="Maruyama T."/>
            <person name="Minagawa J."/>
            <person name="Obokata J."/>
            <person name="Shigenobu S."/>
        </authorList>
    </citation>
    <scope>NUCLEOTIDE SEQUENCE [LARGE SCALE GENOMIC DNA]</scope>
</reference>
<protein>
    <submittedName>
        <fullName evidence="1">Uncharacterized protein</fullName>
    </submittedName>
</protein>
<comment type="caution">
    <text evidence="1">The sequence shown here is derived from an EMBL/GenBank/DDBJ whole genome shotgun (WGS) entry which is preliminary data.</text>
</comment>